<dbReference type="InterPro" id="IPR023095">
    <property type="entry name" value="Ade_MeTrfase_dom_2"/>
</dbReference>
<dbReference type="InterPro" id="IPR029063">
    <property type="entry name" value="SAM-dependent_MTases_sf"/>
</dbReference>
<keyword evidence="5" id="KW-0949">S-adenosyl-L-methionine</keyword>
<dbReference type="EMBL" id="AEHJ01000016">
    <property type="protein sequence ID" value="EFO77961.1"/>
    <property type="molecule type" value="Genomic_DNA"/>
</dbReference>
<dbReference type="Pfam" id="PF02086">
    <property type="entry name" value="MethyltransfD12"/>
    <property type="match status" value="1"/>
</dbReference>
<dbReference type="PANTHER" id="PTHR30481">
    <property type="entry name" value="DNA ADENINE METHYLASE"/>
    <property type="match status" value="1"/>
</dbReference>
<dbReference type="Gene3D" id="3.40.50.150">
    <property type="entry name" value="Vaccinia Virus protein VP39"/>
    <property type="match status" value="1"/>
</dbReference>
<evidence type="ECO:0000256" key="2">
    <source>
        <dbReference type="ARBA" id="ARBA00011900"/>
    </source>
</evidence>
<dbReference type="EC" id="2.1.1.72" evidence="2"/>
<name>A0AB72Z1D7_9BIFI</name>
<dbReference type="SUPFAM" id="SSF53335">
    <property type="entry name" value="S-adenosyl-L-methionine-dependent methyltransferases"/>
    <property type="match status" value="1"/>
</dbReference>
<dbReference type="GO" id="GO:0009007">
    <property type="term" value="F:site-specific DNA-methyltransferase (adenine-specific) activity"/>
    <property type="evidence" value="ECO:0007669"/>
    <property type="project" value="UniProtKB-EC"/>
</dbReference>
<dbReference type="Gene3D" id="1.10.1020.10">
    <property type="entry name" value="Adenine-specific Methyltransferase, Domain 2"/>
    <property type="match status" value="1"/>
</dbReference>
<dbReference type="Proteomes" id="UP000003457">
    <property type="component" value="Unassembled WGS sequence"/>
</dbReference>
<proteinExistence type="inferred from homology"/>
<accession>A0AB72Z1D7</accession>
<evidence type="ECO:0000256" key="5">
    <source>
        <dbReference type="ARBA" id="ARBA00022691"/>
    </source>
</evidence>
<comment type="caution">
    <text evidence="7">The sequence shown here is derived from an EMBL/GenBank/DDBJ whole genome shotgun (WGS) entry which is preliminary data.</text>
</comment>
<sequence length="306" mass="34311">MGRQGTGNPTGTMPEVGQARRLDVPLTSNHDVASPLRYPGGKTVLSGFVATLIERLGMKDPTYVEPYAGGAGVALRLLRENRVSRIVINDYDRNVYAFWNGAVNHPADFLARFDAVEPTMEEWRRQRRIIRDPSDEGERGFAFFFLNRTNRSGVINGGVIGGLGQNGTYRVSARYNKERLREKLVFLGEHADSIEVTCRDGRSVAEEYVSRSDAFVYLDPPYVQKGASLYPAVFDTEQHRALAETLKRSGSGTWMLTYDDTELIRTLYRENPGGLFPLRYSAASRREANELMIFSDTLARSMQPPA</sequence>
<organism evidence="7 8">
    <name type="scientific">Bifidobacterium dentium JCVIHMP022</name>
    <dbReference type="NCBI Taxonomy" id="553191"/>
    <lineage>
        <taxon>Bacteria</taxon>
        <taxon>Bacillati</taxon>
        <taxon>Actinomycetota</taxon>
        <taxon>Actinomycetes</taxon>
        <taxon>Bifidobacteriales</taxon>
        <taxon>Bifidobacteriaceae</taxon>
        <taxon>Bifidobacterium</taxon>
    </lineage>
</organism>
<comment type="similarity">
    <text evidence="1">Belongs to the N(4)/N(6)-methyltransferase family.</text>
</comment>
<evidence type="ECO:0000313" key="8">
    <source>
        <dbReference type="Proteomes" id="UP000003457"/>
    </source>
</evidence>
<evidence type="ECO:0000256" key="1">
    <source>
        <dbReference type="ARBA" id="ARBA00006594"/>
    </source>
</evidence>
<dbReference type="PRINTS" id="PR00505">
    <property type="entry name" value="D12N6MTFRASE"/>
</dbReference>
<keyword evidence="3 7" id="KW-0489">Methyltransferase</keyword>
<dbReference type="GO" id="GO:1904047">
    <property type="term" value="F:S-adenosyl-L-methionine binding"/>
    <property type="evidence" value="ECO:0007669"/>
    <property type="project" value="TreeGrafter"/>
</dbReference>
<protein>
    <recommendedName>
        <fullName evidence="2">site-specific DNA-methyltransferase (adenine-specific)</fullName>
        <ecNumber evidence="2">2.1.1.72</ecNumber>
    </recommendedName>
</protein>
<evidence type="ECO:0000313" key="7">
    <source>
        <dbReference type="EMBL" id="EFO77961.1"/>
    </source>
</evidence>
<dbReference type="PANTHER" id="PTHR30481:SF2">
    <property type="entry name" value="SITE-SPECIFIC DNA-METHYLTRANSFERASE (ADENINE-SPECIFIC)"/>
    <property type="match status" value="1"/>
</dbReference>
<dbReference type="GO" id="GO:0043565">
    <property type="term" value="F:sequence-specific DNA binding"/>
    <property type="evidence" value="ECO:0007669"/>
    <property type="project" value="TreeGrafter"/>
</dbReference>
<dbReference type="GO" id="GO:0006298">
    <property type="term" value="P:mismatch repair"/>
    <property type="evidence" value="ECO:0007669"/>
    <property type="project" value="TreeGrafter"/>
</dbReference>
<dbReference type="InterPro" id="IPR012327">
    <property type="entry name" value="MeTrfase_D12"/>
</dbReference>
<reference evidence="7 8" key="1">
    <citation type="submission" date="2010-10" db="EMBL/GenBank/DDBJ databases">
        <authorList>
            <person name="Durkin A.S."/>
            <person name="Madupu R."/>
            <person name="Torralba M."/>
            <person name="Gillis M."/>
            <person name="Methe B."/>
            <person name="Sutton G."/>
            <person name="Nelson K.E."/>
        </authorList>
    </citation>
    <scope>NUCLEOTIDE SEQUENCE [LARGE SCALE GENOMIC DNA]</scope>
    <source>
        <strain evidence="7 8">JCVIHMP022</strain>
    </source>
</reference>
<keyword evidence="4" id="KW-0808">Transferase</keyword>
<dbReference type="GO" id="GO:0032259">
    <property type="term" value="P:methylation"/>
    <property type="evidence" value="ECO:0007669"/>
    <property type="project" value="UniProtKB-KW"/>
</dbReference>
<evidence type="ECO:0000256" key="3">
    <source>
        <dbReference type="ARBA" id="ARBA00022603"/>
    </source>
</evidence>
<gene>
    <name evidence="7" type="ORF">HMPREF9003_1853</name>
</gene>
<evidence type="ECO:0000256" key="6">
    <source>
        <dbReference type="ARBA" id="ARBA00047942"/>
    </source>
</evidence>
<dbReference type="AlphaFoldDB" id="A0AB72Z1D7"/>
<comment type="catalytic activity">
    <reaction evidence="6">
        <text>a 2'-deoxyadenosine in DNA + S-adenosyl-L-methionine = an N(6)-methyl-2'-deoxyadenosine in DNA + S-adenosyl-L-homocysteine + H(+)</text>
        <dbReference type="Rhea" id="RHEA:15197"/>
        <dbReference type="Rhea" id="RHEA-COMP:12418"/>
        <dbReference type="Rhea" id="RHEA-COMP:12419"/>
        <dbReference type="ChEBI" id="CHEBI:15378"/>
        <dbReference type="ChEBI" id="CHEBI:57856"/>
        <dbReference type="ChEBI" id="CHEBI:59789"/>
        <dbReference type="ChEBI" id="CHEBI:90615"/>
        <dbReference type="ChEBI" id="CHEBI:90616"/>
        <dbReference type="EC" id="2.1.1.72"/>
    </reaction>
</comment>
<dbReference type="GO" id="GO:0009307">
    <property type="term" value="P:DNA restriction-modification system"/>
    <property type="evidence" value="ECO:0007669"/>
    <property type="project" value="InterPro"/>
</dbReference>
<evidence type="ECO:0000256" key="4">
    <source>
        <dbReference type="ARBA" id="ARBA00022679"/>
    </source>
</evidence>